<reference evidence="2" key="1">
    <citation type="submission" date="2016-10" db="EMBL/GenBank/DDBJ databases">
        <authorList>
            <person name="Varghese N."/>
            <person name="Submissions S."/>
        </authorList>
    </citation>
    <scope>NUCLEOTIDE SEQUENCE [LARGE SCALE GENOMIC DNA]</scope>
    <source>
        <strain evidence="2">ATCC 25963</strain>
    </source>
</reference>
<dbReference type="STRING" id="54.SAMN02745121_08127"/>
<dbReference type="EMBL" id="FOMX01000046">
    <property type="protein sequence ID" value="SFF32055.1"/>
    <property type="molecule type" value="Genomic_DNA"/>
</dbReference>
<dbReference type="AlphaFoldDB" id="A0A1I2HNX3"/>
<dbReference type="OrthoDB" id="5526550at2"/>
<keyword evidence="2" id="KW-1185">Reference proteome</keyword>
<organism evidence="1 2">
    <name type="scientific">Nannocystis exedens</name>
    <dbReference type="NCBI Taxonomy" id="54"/>
    <lineage>
        <taxon>Bacteria</taxon>
        <taxon>Pseudomonadati</taxon>
        <taxon>Myxococcota</taxon>
        <taxon>Polyangia</taxon>
        <taxon>Nannocystales</taxon>
        <taxon>Nannocystaceae</taxon>
        <taxon>Nannocystis</taxon>
    </lineage>
</organism>
<evidence type="ECO:0000313" key="1">
    <source>
        <dbReference type="EMBL" id="SFF32055.1"/>
    </source>
</evidence>
<dbReference type="RefSeq" id="WP_096327647.1">
    <property type="nucleotide sequence ID" value="NZ_FOMX01000046.1"/>
</dbReference>
<sequence>MHGGHQRIDVEWLALAAGLKPAIRIAATALEASAIAGRFQAMGAAVVTARGPVGVHRHEHTLVYVARDPEAAAAARAAERPLLATHLPPRDKAYYAGELGRRLGYPRCCVDAFTARILRGPGKLRAGDRDSVHEDYVAARDAFVARPDWRLNNLLLRQHLRLVTFEPCRYDCGLALAFAAEVLRLCQASDAPAAHVLVDRLQRPLVLTAAGARAWARLDRGTTPVRVVAAEAPRATDPAARPDPADEALAARLPRLALSELGDPPPLLLDFSA</sequence>
<gene>
    <name evidence="1" type="ORF">SAMN02745121_08127</name>
</gene>
<protein>
    <submittedName>
        <fullName evidence="1">Uncharacterized protein</fullName>
    </submittedName>
</protein>
<dbReference type="Proteomes" id="UP000199400">
    <property type="component" value="Unassembled WGS sequence"/>
</dbReference>
<accession>A0A1I2HNX3</accession>
<proteinExistence type="predicted"/>
<evidence type="ECO:0000313" key="2">
    <source>
        <dbReference type="Proteomes" id="UP000199400"/>
    </source>
</evidence>
<name>A0A1I2HNX3_9BACT</name>